<protein>
    <submittedName>
        <fullName evidence="2">Sua5/YciO/YrdC/YwlC family protein</fullName>
    </submittedName>
</protein>
<dbReference type="SUPFAM" id="SSF55821">
    <property type="entry name" value="YrdC/RibB"/>
    <property type="match status" value="1"/>
</dbReference>
<gene>
    <name evidence="2" type="ORF">FJR47_06845</name>
</gene>
<dbReference type="InterPro" id="IPR017945">
    <property type="entry name" value="DHBP_synth_RibB-like_a/b_dom"/>
</dbReference>
<reference evidence="3" key="1">
    <citation type="submission" date="2019-06" db="EMBL/GenBank/DDBJ databases">
        <title>Sulfurimonas gotlandica sp. nov., a chemoautotrophic and psychrotolerant epsilonproteobacterium isolated from a pelagic redoxcline, and an emended description of the genus Sulfurimonas.</title>
        <authorList>
            <person name="Wang S."/>
            <person name="Jiang L."/>
            <person name="Shao Z."/>
        </authorList>
    </citation>
    <scope>NUCLEOTIDE SEQUENCE [LARGE SCALE GENOMIC DNA]</scope>
    <source>
        <strain evidence="3">1-1N</strain>
    </source>
</reference>
<dbReference type="InterPro" id="IPR006070">
    <property type="entry name" value="Sua5-like_dom"/>
</dbReference>
<keyword evidence="3" id="KW-1185">Reference proteome</keyword>
<evidence type="ECO:0000313" key="2">
    <source>
        <dbReference type="EMBL" id="QFR44238.1"/>
    </source>
</evidence>
<dbReference type="KEGG" id="suln:FJR47_06845"/>
<accession>A0AAJ4A5C9</accession>
<dbReference type="EMBL" id="CP041166">
    <property type="protein sequence ID" value="QFR44238.1"/>
    <property type="molecule type" value="Genomic_DNA"/>
</dbReference>
<organism evidence="2 3">
    <name type="scientific">Sulfurimonas xiamenensis</name>
    <dbReference type="NCBI Taxonomy" id="2590021"/>
    <lineage>
        <taxon>Bacteria</taxon>
        <taxon>Pseudomonadati</taxon>
        <taxon>Campylobacterota</taxon>
        <taxon>Epsilonproteobacteria</taxon>
        <taxon>Campylobacterales</taxon>
        <taxon>Sulfurimonadaceae</taxon>
        <taxon>Sulfurimonas</taxon>
    </lineage>
</organism>
<name>A0AAJ4A5C9_9BACT</name>
<dbReference type="Pfam" id="PF01300">
    <property type="entry name" value="Sua5_yciO_yrdC"/>
    <property type="match status" value="1"/>
</dbReference>
<evidence type="ECO:0000313" key="3">
    <source>
        <dbReference type="Proteomes" id="UP000326061"/>
    </source>
</evidence>
<sequence>MPVFLTQTDTTVGFLSQNSQKLYEIKSRPSTKPFIKVYKDFKSFLADGNRVVENRKNLVRRAKKTTFIINDFAFRVAPIPLNSQLLRDISWFYSTSANKSSEKFSRDFCESKADIIIEDINGLIEKKSSALIKINRVKSKKIR</sequence>
<evidence type="ECO:0000259" key="1">
    <source>
        <dbReference type="Pfam" id="PF01300"/>
    </source>
</evidence>
<proteinExistence type="predicted"/>
<feature type="domain" description="YrdC-like" evidence="1">
    <location>
        <begin position="17"/>
        <end position="114"/>
    </location>
</feature>
<dbReference type="AlphaFoldDB" id="A0AAJ4A5C9"/>
<dbReference type="GO" id="GO:0003725">
    <property type="term" value="F:double-stranded RNA binding"/>
    <property type="evidence" value="ECO:0007669"/>
    <property type="project" value="InterPro"/>
</dbReference>
<dbReference type="Proteomes" id="UP000326061">
    <property type="component" value="Chromosome"/>
</dbReference>